<feature type="transmembrane region" description="Helical" evidence="1">
    <location>
        <begin position="377"/>
        <end position="399"/>
    </location>
</feature>
<feature type="transmembrane region" description="Helical" evidence="1">
    <location>
        <begin position="117"/>
        <end position="135"/>
    </location>
</feature>
<dbReference type="EMBL" id="CP163441">
    <property type="protein sequence ID" value="XDQ46536.1"/>
    <property type="molecule type" value="Genomic_DNA"/>
</dbReference>
<dbReference type="RefSeq" id="WP_369225525.1">
    <property type="nucleotide sequence ID" value="NZ_CP163441.1"/>
</dbReference>
<keyword evidence="1" id="KW-0472">Membrane</keyword>
<feature type="transmembrane region" description="Helical" evidence="1">
    <location>
        <begin position="228"/>
        <end position="252"/>
    </location>
</feature>
<keyword evidence="1" id="KW-0812">Transmembrane</keyword>
<feature type="transmembrane region" description="Helical" evidence="1">
    <location>
        <begin position="187"/>
        <end position="207"/>
    </location>
</feature>
<feature type="transmembrane region" description="Helical" evidence="1">
    <location>
        <begin position="350"/>
        <end position="371"/>
    </location>
</feature>
<dbReference type="SUPFAM" id="SSF103473">
    <property type="entry name" value="MFS general substrate transporter"/>
    <property type="match status" value="1"/>
</dbReference>
<feature type="transmembrane region" description="Helical" evidence="1">
    <location>
        <begin position="264"/>
        <end position="281"/>
    </location>
</feature>
<accession>A0AB39QWE1</accession>
<organism evidence="2">
    <name type="scientific">Streptomyces sp. R39</name>
    <dbReference type="NCBI Taxonomy" id="3238631"/>
    <lineage>
        <taxon>Bacteria</taxon>
        <taxon>Bacillati</taxon>
        <taxon>Actinomycetota</taxon>
        <taxon>Actinomycetes</taxon>
        <taxon>Kitasatosporales</taxon>
        <taxon>Streptomycetaceae</taxon>
        <taxon>Streptomyces</taxon>
    </lineage>
</organism>
<dbReference type="Gene3D" id="1.20.1250.20">
    <property type="entry name" value="MFS general substrate transporter like domains"/>
    <property type="match status" value="2"/>
</dbReference>
<keyword evidence="1" id="KW-1133">Transmembrane helix</keyword>
<name>A0AB39QWE1_9ACTN</name>
<reference evidence="2" key="1">
    <citation type="submission" date="2024-07" db="EMBL/GenBank/DDBJ databases">
        <authorList>
            <person name="Yu S.T."/>
        </authorList>
    </citation>
    <scope>NUCLEOTIDE SEQUENCE</scope>
    <source>
        <strain evidence="2">R39</strain>
    </source>
</reference>
<feature type="transmembrane region" description="Helical" evidence="1">
    <location>
        <begin position="161"/>
        <end position="181"/>
    </location>
</feature>
<dbReference type="InterPro" id="IPR011701">
    <property type="entry name" value="MFS"/>
</dbReference>
<evidence type="ECO:0000256" key="1">
    <source>
        <dbReference type="SAM" id="Phobius"/>
    </source>
</evidence>
<gene>
    <name evidence="2" type="ORF">AB5J52_32125</name>
</gene>
<dbReference type="Pfam" id="PF07690">
    <property type="entry name" value="MFS_1"/>
    <property type="match status" value="1"/>
</dbReference>
<feature type="transmembrane region" description="Helical" evidence="1">
    <location>
        <begin position="293"/>
        <end position="310"/>
    </location>
</feature>
<feature type="transmembrane region" description="Helical" evidence="1">
    <location>
        <begin position="58"/>
        <end position="78"/>
    </location>
</feature>
<feature type="transmembrane region" description="Helical" evidence="1">
    <location>
        <begin position="30"/>
        <end position="52"/>
    </location>
</feature>
<dbReference type="GO" id="GO:0022857">
    <property type="term" value="F:transmembrane transporter activity"/>
    <property type="evidence" value="ECO:0007669"/>
    <property type="project" value="InterPro"/>
</dbReference>
<dbReference type="PANTHER" id="PTHR23542:SF1">
    <property type="entry name" value="MAJOR FACILITATOR SUPERFAMILY (MFS) PROFILE DOMAIN-CONTAINING PROTEIN"/>
    <property type="match status" value="1"/>
</dbReference>
<dbReference type="PANTHER" id="PTHR23542">
    <property type="match status" value="1"/>
</dbReference>
<sequence length="417" mass="41780">MSASTTSRPSPVRHTSYAAVLRVPSARHTFLAALVARLSYGTVSLSVLLSVTGATGSYAVSGLVMALFGGTVVVLLPVRATLVDRYGPRRVLPLLAALYSALLCLLAVLTWRPGAPPAALAAAAALTGCVAPPLGPTMRAVWGRLVDDPALLRRAYSLDGVAEELLFVSGPALVGLLLRFGPPPAGLLLSAVLMTAGTCAFVMSPAVRAVVPPKKNKETGRSPGRFPAAPVVAAAGLGLALSAAELLVMAFAGQRSYGDEAVPWVLAALSAGSAVGGLLNGAVEWRRPAGERLAWLAVGLGVALGAAGFAPGMWTLGGAMAVAGAFVAPTLTTAYLLADETAAEGERTRAGAWVNAAVNAGSAGGSVVAGLLVGRLSVGACFALAGCVALVSAVAVRAVSGLRAGEGRRHSRGGSRA</sequence>
<feature type="transmembrane region" description="Helical" evidence="1">
    <location>
        <begin position="90"/>
        <end position="111"/>
    </location>
</feature>
<protein>
    <submittedName>
        <fullName evidence="2">MFS transporter</fullName>
    </submittedName>
</protein>
<evidence type="ECO:0000313" key="2">
    <source>
        <dbReference type="EMBL" id="XDQ46536.1"/>
    </source>
</evidence>
<dbReference type="AlphaFoldDB" id="A0AB39QWE1"/>
<feature type="transmembrane region" description="Helical" evidence="1">
    <location>
        <begin position="316"/>
        <end position="338"/>
    </location>
</feature>
<dbReference type="InterPro" id="IPR036259">
    <property type="entry name" value="MFS_trans_sf"/>
</dbReference>
<proteinExistence type="predicted"/>